<evidence type="ECO:0000313" key="2">
    <source>
        <dbReference type="EMBL" id="APT73815.1"/>
    </source>
</evidence>
<gene>
    <name evidence="2" type="ORF">BW47_04425</name>
</gene>
<dbReference type="SUPFAM" id="SSF55073">
    <property type="entry name" value="Nucleotide cyclase"/>
    <property type="match status" value="1"/>
</dbReference>
<dbReference type="PANTHER" id="PTHR45138">
    <property type="entry name" value="REGULATORY COMPONENTS OF SENSORY TRANSDUCTION SYSTEM"/>
    <property type="match status" value="1"/>
</dbReference>
<proteinExistence type="predicted"/>
<dbReference type="Gene3D" id="3.30.70.270">
    <property type="match status" value="1"/>
</dbReference>
<evidence type="ECO:0000313" key="3">
    <source>
        <dbReference type="Proteomes" id="UP000185490"/>
    </source>
</evidence>
<feature type="domain" description="GGDEF" evidence="1">
    <location>
        <begin position="1"/>
        <end position="83"/>
    </location>
</feature>
<dbReference type="InterPro" id="IPR029787">
    <property type="entry name" value="Nucleotide_cyclase"/>
</dbReference>
<dbReference type="NCBIfam" id="TIGR00254">
    <property type="entry name" value="GGDEF"/>
    <property type="match status" value="1"/>
</dbReference>
<dbReference type="InterPro" id="IPR000160">
    <property type="entry name" value="GGDEF_dom"/>
</dbReference>
<dbReference type="PANTHER" id="PTHR45138:SF9">
    <property type="entry name" value="DIGUANYLATE CYCLASE DGCM-RELATED"/>
    <property type="match status" value="1"/>
</dbReference>
<dbReference type="Pfam" id="PF00990">
    <property type="entry name" value="GGDEF"/>
    <property type="match status" value="1"/>
</dbReference>
<protein>
    <submittedName>
        <fullName evidence="2">Diguanylate cyclase</fullName>
    </submittedName>
</protein>
<dbReference type="CDD" id="cd01949">
    <property type="entry name" value="GGDEF"/>
    <property type="match status" value="1"/>
</dbReference>
<reference evidence="2 3" key="1">
    <citation type="submission" date="2014-02" db="EMBL/GenBank/DDBJ databases">
        <title>Diversity of Thermotogales isolates from hydrothermal vents.</title>
        <authorList>
            <person name="Haverkamp T.H.A."/>
            <person name="Lossouarn J."/>
            <person name="Geslin C."/>
            <person name="Nesbo C.L."/>
        </authorList>
    </citation>
    <scope>NUCLEOTIDE SEQUENCE [LARGE SCALE GENOMIC DNA]</scope>
    <source>
        <strain evidence="2 3">431</strain>
    </source>
</reference>
<dbReference type="Proteomes" id="UP000185490">
    <property type="component" value="Chromosome"/>
</dbReference>
<evidence type="ECO:0000259" key="1">
    <source>
        <dbReference type="PROSITE" id="PS50887"/>
    </source>
</evidence>
<dbReference type="InterPro" id="IPR043128">
    <property type="entry name" value="Rev_trsase/Diguanyl_cyclase"/>
</dbReference>
<name>A0ABN4UUH2_9BACT</name>
<accession>A0ABN4UUH2</accession>
<organism evidence="2 3">
    <name type="scientific">Thermosipho melanesiensis</name>
    <dbReference type="NCBI Taxonomy" id="46541"/>
    <lineage>
        <taxon>Bacteria</taxon>
        <taxon>Thermotogati</taxon>
        <taxon>Thermotogota</taxon>
        <taxon>Thermotogae</taxon>
        <taxon>Thermotogales</taxon>
        <taxon>Fervidobacteriaceae</taxon>
        <taxon>Thermosipho</taxon>
    </lineage>
</organism>
<dbReference type="InterPro" id="IPR050469">
    <property type="entry name" value="Diguanylate_Cyclase"/>
</dbReference>
<dbReference type="EMBL" id="CP007389">
    <property type="protein sequence ID" value="APT73815.1"/>
    <property type="molecule type" value="Genomic_DNA"/>
</dbReference>
<dbReference type="PROSITE" id="PS50887">
    <property type="entry name" value="GGDEF"/>
    <property type="match status" value="1"/>
</dbReference>
<keyword evidence="3" id="KW-1185">Reference proteome</keyword>
<sequence>MISRWGGEEFLILLPQTDIEEAYKVAEKIRNFVEKEVFGDGIKVTISIGVGSIKEGVEVRDLLTKIDKKLYEAKNMGRNRVIK</sequence>